<dbReference type="InterPro" id="IPR001646">
    <property type="entry name" value="5peptide_repeat"/>
</dbReference>
<keyword evidence="4" id="KW-1185">Reference proteome</keyword>
<proteinExistence type="predicted"/>
<keyword evidence="1" id="KW-0175">Coiled coil</keyword>
<dbReference type="PANTHER" id="PTHR14136:SF17">
    <property type="entry name" value="BTB_POZ DOMAIN-CONTAINING PROTEIN KCTD9"/>
    <property type="match status" value="1"/>
</dbReference>
<reference evidence="3 4" key="1">
    <citation type="submission" date="2017-06" db="EMBL/GenBank/DDBJ databases">
        <authorList>
            <person name="Kim H.J."/>
            <person name="Triplett B.A."/>
        </authorList>
    </citation>
    <scope>NUCLEOTIDE SEQUENCE [LARGE SCALE GENOMIC DNA]</scope>
    <source>
        <strain evidence="3 4">DSM 25597</strain>
    </source>
</reference>
<protein>
    <submittedName>
        <fullName evidence="3">Pentapeptide repeat-containing protein</fullName>
    </submittedName>
</protein>
<name>A0A238VSZ9_9FLAO</name>
<dbReference type="PANTHER" id="PTHR14136">
    <property type="entry name" value="BTB_POZ DOMAIN-CONTAINING PROTEIN KCTD9"/>
    <property type="match status" value="1"/>
</dbReference>
<dbReference type="Gene3D" id="2.160.20.80">
    <property type="entry name" value="E3 ubiquitin-protein ligase SopA"/>
    <property type="match status" value="1"/>
</dbReference>
<dbReference type="AlphaFoldDB" id="A0A238VSZ9"/>
<dbReference type="InterPro" id="IPR051082">
    <property type="entry name" value="Pentapeptide-BTB/POZ_domain"/>
</dbReference>
<feature type="coiled-coil region" evidence="1">
    <location>
        <begin position="173"/>
        <end position="235"/>
    </location>
</feature>
<evidence type="ECO:0000313" key="4">
    <source>
        <dbReference type="Proteomes" id="UP000198379"/>
    </source>
</evidence>
<keyword evidence="2" id="KW-1133">Transmembrane helix</keyword>
<dbReference type="RefSeq" id="WP_089369683.1">
    <property type="nucleotide sequence ID" value="NZ_BMEP01000002.1"/>
</dbReference>
<dbReference type="EMBL" id="FZNY01000001">
    <property type="protein sequence ID" value="SNR37470.1"/>
    <property type="molecule type" value="Genomic_DNA"/>
</dbReference>
<evidence type="ECO:0000256" key="1">
    <source>
        <dbReference type="SAM" id="Coils"/>
    </source>
</evidence>
<keyword evidence="2" id="KW-0812">Transmembrane</keyword>
<dbReference type="Proteomes" id="UP000198379">
    <property type="component" value="Unassembled WGS sequence"/>
</dbReference>
<evidence type="ECO:0000256" key="2">
    <source>
        <dbReference type="SAM" id="Phobius"/>
    </source>
</evidence>
<keyword evidence="2" id="KW-0472">Membrane</keyword>
<organism evidence="3 4">
    <name type="scientific">Dokdonia pacifica</name>
    <dbReference type="NCBI Taxonomy" id="1627892"/>
    <lineage>
        <taxon>Bacteria</taxon>
        <taxon>Pseudomonadati</taxon>
        <taxon>Bacteroidota</taxon>
        <taxon>Flavobacteriia</taxon>
        <taxon>Flavobacteriales</taxon>
        <taxon>Flavobacteriaceae</taxon>
        <taxon>Dokdonia</taxon>
    </lineage>
</organism>
<accession>A0A238VSZ9</accession>
<feature type="transmembrane region" description="Helical" evidence="2">
    <location>
        <begin position="258"/>
        <end position="276"/>
    </location>
</feature>
<gene>
    <name evidence="3" type="ORF">SAMN06265376_101326</name>
</gene>
<sequence>MAEELRKITQEELDNILVEHQLWFESDGKKGKRANLLKADLYKANLFRANLMEADLRGTNLQEADLSKANLGRANLFNANLGRANLQEADLQKTDLSLANLQETNLQEVYLFRAYLQEANLLGANLLGANLLGANLLGANLLGANLEDALYLDSQLEKAINVPSKYLLKKDIILDTESQIKSLQDEKKELQEKLQQASSATKEEKERLKQVEAQLELAEQTIQREQDAKKKTKAQIETAVKYLKNPNAYISKQITFQYILMGLYVLLSLLTVWFFMNYINDHYTNFKLNMDSGTTFINWLFYASPLLISFSLIITFINQINKRLQNIVRLNERKRYVDSVEGGLQAINALSINNEDARKKILDTMEKIINHTLQSSEKANEPIMLEEKAVEDPLATLSKIKDLVK</sequence>
<feature type="transmembrane region" description="Helical" evidence="2">
    <location>
        <begin position="296"/>
        <end position="317"/>
    </location>
</feature>
<dbReference type="Pfam" id="PF00805">
    <property type="entry name" value="Pentapeptide"/>
    <property type="match status" value="2"/>
</dbReference>
<dbReference type="OrthoDB" id="594036at2"/>
<evidence type="ECO:0000313" key="3">
    <source>
        <dbReference type="EMBL" id="SNR37470.1"/>
    </source>
</evidence>
<dbReference type="SUPFAM" id="SSF141571">
    <property type="entry name" value="Pentapeptide repeat-like"/>
    <property type="match status" value="1"/>
</dbReference>